<proteinExistence type="predicted"/>
<dbReference type="EMBL" id="CADCWN010000215">
    <property type="protein sequence ID" value="CAA9578520.1"/>
    <property type="molecule type" value="Genomic_DNA"/>
</dbReference>
<dbReference type="InterPro" id="IPR029058">
    <property type="entry name" value="AB_hydrolase_fold"/>
</dbReference>
<organism evidence="3">
    <name type="scientific">uncultured Thermomicrobiales bacterium</name>
    <dbReference type="NCBI Taxonomy" id="1645740"/>
    <lineage>
        <taxon>Bacteria</taxon>
        <taxon>Pseudomonadati</taxon>
        <taxon>Thermomicrobiota</taxon>
        <taxon>Thermomicrobia</taxon>
        <taxon>Thermomicrobiales</taxon>
        <taxon>environmental samples</taxon>
    </lineage>
</organism>
<evidence type="ECO:0000256" key="2">
    <source>
        <dbReference type="ARBA" id="ARBA00022801"/>
    </source>
</evidence>
<dbReference type="PANTHER" id="PTHR43037:SF5">
    <property type="entry name" value="FERULOYL ESTERASE"/>
    <property type="match status" value="1"/>
</dbReference>
<sequence>MVRRLALALILAALLAGGCGFWFFGPFAQPRAASAADAPEPAYTIKDPDLFVYVPANASRRGPLQILVTMHGMGDNGPNFCQNILATAERNGWIVVAPTFKYQDYKNSDLVAQDDTTFLPRLLTMIDSVPARTGLPTRGKVLLYGFSRGGQAVHRFATLYPARTAGVAAVAAGSYTLPLQTMLVNGRAQTLPLPYGVANLRARLGFDFDYAAFKAIPFRIAVGGNDTNPADTPRAWDPYLGVTRPERAQNYTKALQNIGVDAKLAVYPGVGHQVTQQMLDENLAFLKGINERNAIRFGFAPALGAISYGNAATVTARGSR</sequence>
<dbReference type="Gene3D" id="3.40.50.1820">
    <property type="entry name" value="alpha/beta hydrolase"/>
    <property type="match status" value="1"/>
</dbReference>
<dbReference type="PANTHER" id="PTHR43037">
    <property type="entry name" value="UNNAMED PRODUCT-RELATED"/>
    <property type="match status" value="1"/>
</dbReference>
<dbReference type="InterPro" id="IPR050955">
    <property type="entry name" value="Plant_Biomass_Hydrol_Est"/>
</dbReference>
<evidence type="ECO:0000256" key="1">
    <source>
        <dbReference type="ARBA" id="ARBA00022729"/>
    </source>
</evidence>
<gene>
    <name evidence="3" type="ORF">AVDCRST_MAG18-2834</name>
</gene>
<keyword evidence="2" id="KW-0378">Hydrolase</keyword>
<reference evidence="3" key="1">
    <citation type="submission" date="2020-02" db="EMBL/GenBank/DDBJ databases">
        <authorList>
            <person name="Meier V. D."/>
        </authorList>
    </citation>
    <scope>NUCLEOTIDE SEQUENCE</scope>
    <source>
        <strain evidence="3">AVDCRST_MAG18</strain>
    </source>
</reference>
<accession>A0A6J4VG77</accession>
<dbReference type="SUPFAM" id="SSF53474">
    <property type="entry name" value="alpha/beta-Hydrolases"/>
    <property type="match status" value="1"/>
</dbReference>
<name>A0A6J4VG77_9BACT</name>
<dbReference type="AlphaFoldDB" id="A0A6J4VG77"/>
<dbReference type="PROSITE" id="PS51257">
    <property type="entry name" value="PROKAR_LIPOPROTEIN"/>
    <property type="match status" value="1"/>
</dbReference>
<evidence type="ECO:0000313" key="3">
    <source>
        <dbReference type="EMBL" id="CAA9578520.1"/>
    </source>
</evidence>
<keyword evidence="1" id="KW-0732">Signal</keyword>
<dbReference type="GO" id="GO:0016787">
    <property type="term" value="F:hydrolase activity"/>
    <property type="evidence" value="ECO:0007669"/>
    <property type="project" value="UniProtKB-KW"/>
</dbReference>
<protein>
    <submittedName>
        <fullName evidence="3">Uncharacterized protein</fullName>
    </submittedName>
</protein>